<organism evidence="8 9">
    <name type="scientific">Actinocorallia aurantiaca</name>
    <dbReference type="NCBI Taxonomy" id="46204"/>
    <lineage>
        <taxon>Bacteria</taxon>
        <taxon>Bacillati</taxon>
        <taxon>Actinomycetota</taxon>
        <taxon>Actinomycetes</taxon>
        <taxon>Streptosporangiales</taxon>
        <taxon>Thermomonosporaceae</taxon>
        <taxon>Actinocorallia</taxon>
    </lineage>
</organism>
<name>A0ABN3UST0_9ACTN</name>
<evidence type="ECO:0000313" key="8">
    <source>
        <dbReference type="EMBL" id="GAA2737472.1"/>
    </source>
</evidence>
<evidence type="ECO:0000256" key="3">
    <source>
        <dbReference type="ARBA" id="ARBA00022692"/>
    </source>
</evidence>
<evidence type="ECO:0000256" key="1">
    <source>
        <dbReference type="ARBA" id="ARBA00004651"/>
    </source>
</evidence>
<keyword evidence="2" id="KW-1003">Cell membrane</keyword>
<dbReference type="RefSeq" id="WP_344457049.1">
    <property type="nucleotide sequence ID" value="NZ_BAAATZ010000034.1"/>
</dbReference>
<keyword evidence="9" id="KW-1185">Reference proteome</keyword>
<evidence type="ECO:0000259" key="7">
    <source>
        <dbReference type="Pfam" id="PF02656"/>
    </source>
</evidence>
<dbReference type="PANTHER" id="PTHR34187">
    <property type="entry name" value="FGR18P"/>
    <property type="match status" value="1"/>
</dbReference>
<comment type="caution">
    <text evidence="8">The sequence shown here is derived from an EMBL/GenBank/DDBJ whole genome shotgun (WGS) entry which is preliminary data.</text>
</comment>
<evidence type="ECO:0000256" key="5">
    <source>
        <dbReference type="ARBA" id="ARBA00023136"/>
    </source>
</evidence>
<feature type="transmembrane region" description="Helical" evidence="6">
    <location>
        <begin position="24"/>
        <end position="44"/>
    </location>
</feature>
<feature type="transmembrane region" description="Helical" evidence="6">
    <location>
        <begin position="93"/>
        <end position="115"/>
    </location>
</feature>
<reference evidence="8 9" key="1">
    <citation type="journal article" date="2019" name="Int. J. Syst. Evol. Microbiol.">
        <title>The Global Catalogue of Microorganisms (GCM) 10K type strain sequencing project: providing services to taxonomists for standard genome sequencing and annotation.</title>
        <authorList>
            <consortium name="The Broad Institute Genomics Platform"/>
            <consortium name="The Broad Institute Genome Sequencing Center for Infectious Disease"/>
            <person name="Wu L."/>
            <person name="Ma J."/>
        </authorList>
    </citation>
    <scope>NUCLEOTIDE SEQUENCE [LARGE SCALE GENOMIC DNA]</scope>
    <source>
        <strain evidence="8 9">JCM 8201</strain>
    </source>
</reference>
<dbReference type="InterPro" id="IPR003807">
    <property type="entry name" value="DUF202"/>
</dbReference>
<dbReference type="Pfam" id="PF02656">
    <property type="entry name" value="DUF202"/>
    <property type="match status" value="1"/>
</dbReference>
<keyword evidence="5 6" id="KW-0472">Membrane</keyword>
<dbReference type="Proteomes" id="UP001501842">
    <property type="component" value="Unassembled WGS sequence"/>
</dbReference>
<keyword evidence="3 6" id="KW-0812">Transmembrane</keyword>
<evidence type="ECO:0000256" key="2">
    <source>
        <dbReference type="ARBA" id="ARBA00022475"/>
    </source>
</evidence>
<dbReference type="PANTHER" id="PTHR34187:SF2">
    <property type="entry name" value="DUF202 DOMAIN-CONTAINING PROTEIN"/>
    <property type="match status" value="1"/>
</dbReference>
<evidence type="ECO:0000256" key="4">
    <source>
        <dbReference type="ARBA" id="ARBA00022989"/>
    </source>
</evidence>
<proteinExistence type="predicted"/>
<keyword evidence="4 6" id="KW-1133">Transmembrane helix</keyword>
<protein>
    <recommendedName>
        <fullName evidence="7">DUF202 domain-containing protein</fullName>
    </recommendedName>
</protein>
<evidence type="ECO:0000256" key="6">
    <source>
        <dbReference type="SAM" id="Phobius"/>
    </source>
</evidence>
<sequence>MSSTHEVDLQEPDYRFSLANERTFLAYVRTALAMEAGALAVVQLLPDVASEQWRRVAAVVLAVLGLVVAVSGYRRWASNQRAMRRGRPLPDTWLIPVLTASVAVASASAVVVLLVSR</sequence>
<feature type="transmembrane region" description="Helical" evidence="6">
    <location>
        <begin position="56"/>
        <end position="73"/>
    </location>
</feature>
<dbReference type="InterPro" id="IPR052053">
    <property type="entry name" value="IM_YidH-like"/>
</dbReference>
<accession>A0ABN3UST0</accession>
<evidence type="ECO:0000313" key="9">
    <source>
        <dbReference type="Proteomes" id="UP001501842"/>
    </source>
</evidence>
<feature type="domain" description="DUF202" evidence="7">
    <location>
        <begin position="15"/>
        <end position="82"/>
    </location>
</feature>
<comment type="subcellular location">
    <subcellularLocation>
        <location evidence="1">Cell membrane</location>
        <topology evidence="1">Multi-pass membrane protein</topology>
    </subcellularLocation>
</comment>
<dbReference type="EMBL" id="BAAATZ010000034">
    <property type="protein sequence ID" value="GAA2737472.1"/>
    <property type="molecule type" value="Genomic_DNA"/>
</dbReference>
<gene>
    <name evidence="8" type="ORF">GCM10010439_67730</name>
</gene>